<dbReference type="RefSeq" id="WP_329957006.1">
    <property type="nucleotide sequence ID" value="NZ_CP009513.1"/>
</dbReference>
<evidence type="ECO:0000313" key="2">
    <source>
        <dbReference type="Proteomes" id="UP000033063"/>
    </source>
</evidence>
<dbReference type="AlphaFoldDB" id="A0A0E3RPT8"/>
<dbReference type="GeneID" id="87760969"/>
<organism evidence="1 2">
    <name type="scientific">Methanosarcina mazei LYC</name>
    <dbReference type="NCBI Taxonomy" id="1434114"/>
    <lineage>
        <taxon>Archaea</taxon>
        <taxon>Methanobacteriati</taxon>
        <taxon>Methanobacteriota</taxon>
        <taxon>Stenosarchaea group</taxon>
        <taxon>Methanomicrobia</taxon>
        <taxon>Methanosarcinales</taxon>
        <taxon>Methanosarcinaceae</taxon>
        <taxon>Methanosarcina</taxon>
    </lineage>
</organism>
<dbReference type="Proteomes" id="UP000033063">
    <property type="component" value="Chromosome"/>
</dbReference>
<evidence type="ECO:0000313" key="1">
    <source>
        <dbReference type="EMBL" id="AKB67843.1"/>
    </source>
</evidence>
<dbReference type="EMBL" id="CP009513">
    <property type="protein sequence ID" value="AKB67843.1"/>
    <property type="molecule type" value="Genomic_DNA"/>
</dbReference>
<proteinExistence type="predicted"/>
<reference evidence="1 2" key="1">
    <citation type="submission" date="2014-07" db="EMBL/GenBank/DDBJ databases">
        <title>Methanogenic archaea and the global carbon cycle.</title>
        <authorList>
            <person name="Henriksen J.R."/>
            <person name="Luke J."/>
            <person name="Reinhart S."/>
            <person name="Benedict M.N."/>
            <person name="Youngblut N.D."/>
            <person name="Metcalf M.E."/>
            <person name="Whitaker R.J."/>
            <person name="Metcalf W.W."/>
        </authorList>
    </citation>
    <scope>NUCLEOTIDE SEQUENCE [LARGE SCALE GENOMIC DNA]</scope>
    <source>
        <strain evidence="1 2">LYC</strain>
    </source>
</reference>
<gene>
    <name evidence="1" type="ORF">MSMAL_1300</name>
</gene>
<accession>A0A0E3RPT8</accession>
<sequence length="159" mass="17751">MRLVEVLIPEGKKDSVLEALDSEEIDYAVWNETGRGDFEAVVQFPVPPVGVEPLLDKLRKAGVSEDTYTIVLSPEMVISKRIAALKKRFPDQRISREELIARAEDLAPPASTLYCISGAEYGYCNCRAPARFGCHDNWSHGYSSFNGTCNLYKCRDSCL</sequence>
<protein>
    <submittedName>
        <fullName evidence="1">Uncharacterized protein</fullName>
    </submittedName>
</protein>
<name>A0A0E3RPT8_METMZ</name>
<dbReference type="HOGENOM" id="CLU_1656886_0_0_2"/>
<dbReference type="PATRIC" id="fig|1434114.4.peg.1630"/>